<feature type="region of interest" description="Disordered" evidence="1">
    <location>
        <begin position="379"/>
        <end position="398"/>
    </location>
</feature>
<feature type="compositionally biased region" description="Polar residues" evidence="1">
    <location>
        <begin position="47"/>
        <end position="63"/>
    </location>
</feature>
<sequence>PGRTTSRGKRKKPSAAAASKPSAAKPSAAKPSAAKPSAAKPSAAKPTSNLTASSSEDPSWDKTQQVFKTTLSLRIAAKDGTGKEVDKESKAIALFQSPRDPVHSNYTVVYLERAGDLEKLRTHQTIQNLGFTRKKDYSAVEISSREDFEQKSPLHVNYTFGRDGVLTEESTPCLSGKSGTADTLEIAKELSNVDVKPAPVGNKASACSSNSETNVYKELAAIFDKTMSAAMAEAGKARGELEEYVKSKTLKKCHSILEKSLGAYQQEVQSVHDRFVKSVGNDCTTKSCDIVEQFRRGKNEIIRAVDMTLSGIKDEDKYITIFIMKSLSPTPDVRSYASGATQTKNRRCADDRRCRHDGRDEDGDRDDDAYGDDVQLTHVTSMASGGRSRGAAARGAAL</sequence>
<protein>
    <submittedName>
        <fullName evidence="2">Uncharacterized protein</fullName>
    </submittedName>
</protein>
<evidence type="ECO:0000313" key="3">
    <source>
        <dbReference type="Proteomes" id="UP000266841"/>
    </source>
</evidence>
<feature type="compositionally biased region" description="Low complexity" evidence="1">
    <location>
        <begin position="383"/>
        <end position="398"/>
    </location>
</feature>
<dbReference type="Proteomes" id="UP000266841">
    <property type="component" value="Unassembled WGS sequence"/>
</dbReference>
<feature type="region of interest" description="Disordered" evidence="1">
    <location>
        <begin position="1"/>
        <end position="63"/>
    </location>
</feature>
<accession>K0T8X1</accession>
<proteinExistence type="predicted"/>
<organism evidence="2 3">
    <name type="scientific">Thalassiosira oceanica</name>
    <name type="common">Marine diatom</name>
    <dbReference type="NCBI Taxonomy" id="159749"/>
    <lineage>
        <taxon>Eukaryota</taxon>
        <taxon>Sar</taxon>
        <taxon>Stramenopiles</taxon>
        <taxon>Ochrophyta</taxon>
        <taxon>Bacillariophyta</taxon>
        <taxon>Coscinodiscophyceae</taxon>
        <taxon>Thalassiosirophycidae</taxon>
        <taxon>Thalassiosirales</taxon>
        <taxon>Thalassiosiraceae</taxon>
        <taxon>Thalassiosira</taxon>
    </lineage>
</organism>
<comment type="caution">
    <text evidence="2">The sequence shown here is derived from an EMBL/GenBank/DDBJ whole genome shotgun (WGS) entry which is preliminary data.</text>
</comment>
<dbReference type="EMBL" id="AGNL01009491">
    <property type="protein sequence ID" value="EJK69836.1"/>
    <property type="molecule type" value="Genomic_DNA"/>
</dbReference>
<feature type="compositionally biased region" description="Low complexity" evidence="1">
    <location>
        <begin position="14"/>
        <end position="46"/>
    </location>
</feature>
<evidence type="ECO:0000313" key="2">
    <source>
        <dbReference type="EMBL" id="EJK69836.1"/>
    </source>
</evidence>
<gene>
    <name evidence="2" type="ORF">THAOC_08868</name>
</gene>
<reference evidence="2 3" key="1">
    <citation type="journal article" date="2012" name="Genome Biol.">
        <title>Genome and low-iron response of an oceanic diatom adapted to chronic iron limitation.</title>
        <authorList>
            <person name="Lommer M."/>
            <person name="Specht M."/>
            <person name="Roy A.S."/>
            <person name="Kraemer L."/>
            <person name="Andreson R."/>
            <person name="Gutowska M.A."/>
            <person name="Wolf J."/>
            <person name="Bergner S.V."/>
            <person name="Schilhabel M.B."/>
            <person name="Klostermeier U.C."/>
            <person name="Beiko R.G."/>
            <person name="Rosenstiel P."/>
            <person name="Hippler M."/>
            <person name="Laroche J."/>
        </authorList>
    </citation>
    <scope>NUCLEOTIDE SEQUENCE [LARGE SCALE GENOMIC DNA]</scope>
    <source>
        <strain evidence="2 3">CCMP1005</strain>
    </source>
</reference>
<feature type="compositionally biased region" description="Basic and acidic residues" evidence="1">
    <location>
        <begin position="347"/>
        <end position="359"/>
    </location>
</feature>
<evidence type="ECO:0000256" key="1">
    <source>
        <dbReference type="SAM" id="MobiDB-lite"/>
    </source>
</evidence>
<feature type="region of interest" description="Disordered" evidence="1">
    <location>
        <begin position="331"/>
        <end position="371"/>
    </location>
</feature>
<feature type="non-terminal residue" evidence="2">
    <location>
        <position position="1"/>
    </location>
</feature>
<dbReference type="AlphaFoldDB" id="K0T8X1"/>
<feature type="compositionally biased region" description="Acidic residues" evidence="1">
    <location>
        <begin position="360"/>
        <end position="371"/>
    </location>
</feature>
<feature type="compositionally biased region" description="Basic residues" evidence="1">
    <location>
        <begin position="1"/>
        <end position="13"/>
    </location>
</feature>
<keyword evidence="3" id="KW-1185">Reference proteome</keyword>
<name>K0T8X1_THAOC</name>